<feature type="transmembrane region" description="Helical" evidence="4">
    <location>
        <begin position="584"/>
        <end position="606"/>
    </location>
</feature>
<keyword evidence="5" id="KW-0732">Signal</keyword>
<dbReference type="Proteomes" id="UP000274822">
    <property type="component" value="Unassembled WGS sequence"/>
</dbReference>
<evidence type="ECO:0000313" key="6">
    <source>
        <dbReference type="EMBL" id="RUS20229.1"/>
    </source>
</evidence>
<keyword evidence="4" id="KW-1133">Transmembrane helix</keyword>
<feature type="region of interest" description="Disordered" evidence="3">
    <location>
        <begin position="1"/>
        <end position="20"/>
    </location>
</feature>
<organism evidence="6 7">
    <name type="scientific">Jimgerdemannia flammicorona</name>
    <dbReference type="NCBI Taxonomy" id="994334"/>
    <lineage>
        <taxon>Eukaryota</taxon>
        <taxon>Fungi</taxon>
        <taxon>Fungi incertae sedis</taxon>
        <taxon>Mucoromycota</taxon>
        <taxon>Mucoromycotina</taxon>
        <taxon>Endogonomycetes</taxon>
        <taxon>Endogonales</taxon>
        <taxon>Endogonaceae</taxon>
        <taxon>Jimgerdemannia</taxon>
    </lineage>
</organism>
<dbReference type="EMBL" id="RBNJ01021169">
    <property type="protein sequence ID" value="RUS20229.1"/>
    <property type="molecule type" value="Genomic_DNA"/>
</dbReference>
<keyword evidence="4" id="KW-0472">Membrane</keyword>
<dbReference type="PANTHER" id="PTHR46093">
    <property type="entry name" value="ACYL-COA-BINDING DOMAIN-CONTAINING PROTEIN 5"/>
    <property type="match status" value="1"/>
</dbReference>
<evidence type="ECO:0000256" key="2">
    <source>
        <dbReference type="ARBA" id="ARBA00022737"/>
    </source>
</evidence>
<proteinExistence type="predicted"/>
<feature type="transmembrane region" description="Helical" evidence="4">
    <location>
        <begin position="510"/>
        <end position="531"/>
    </location>
</feature>
<dbReference type="Pfam" id="PF24681">
    <property type="entry name" value="Kelch_KLHDC2_KLHL20_DRC7"/>
    <property type="match status" value="1"/>
</dbReference>
<feature type="transmembrane region" description="Helical" evidence="4">
    <location>
        <begin position="756"/>
        <end position="774"/>
    </location>
</feature>
<comment type="caution">
    <text evidence="6">The sequence shown here is derived from an EMBL/GenBank/DDBJ whole genome shotgun (WGS) entry which is preliminary data.</text>
</comment>
<evidence type="ECO:0000256" key="5">
    <source>
        <dbReference type="SAM" id="SignalP"/>
    </source>
</evidence>
<dbReference type="SUPFAM" id="SSF117281">
    <property type="entry name" value="Kelch motif"/>
    <property type="match status" value="1"/>
</dbReference>
<evidence type="ECO:0000313" key="7">
    <source>
        <dbReference type="Proteomes" id="UP000274822"/>
    </source>
</evidence>
<dbReference type="InterPro" id="IPR015915">
    <property type="entry name" value="Kelch-typ_b-propeller"/>
</dbReference>
<evidence type="ECO:0008006" key="8">
    <source>
        <dbReference type="Google" id="ProtNLM"/>
    </source>
</evidence>
<feature type="chain" id="PRO_5019587757" description="Galactose oxidase" evidence="5">
    <location>
        <begin position="41"/>
        <end position="927"/>
    </location>
</feature>
<dbReference type="AlphaFoldDB" id="A0A433PRR5"/>
<sequence length="927" mass="98373">MVLAMHHRNDHNPRPSRPTSSPSTFLLLFLLTLHVSFVASSTPIGRLQWINLGSIANAKGDAPSARRDFAIGYDAKFSRVVVFGGRSATGAPLGDTIIFDILTQTWRPPLITSSATPAARHSMAYGIDSPANNQRNNLIIALGSGPSDQSLNDVWAFDFNYEEWKQLPVNNTSAGPNPMYNVVSGIDTTKDGTAEQTMWITMGTNGSAYFTDVWGLTISGEFSHNVASMAASWTKVSNGTNVGGGAAITNPYAPTGRADIGGTLVTNNRLVIYGGQNGTNTADHYLRDGYALTISTTGTQSAWKPLGVCPSPRRGAAMAMHPLTSIPQFANQAVLFGGVGGPFYGNGRTGEVALVDIETGDWQSVIPAPDSASPGYPPPRAGAGMVTLPKVAIGSSTTTAADILVFGGQQLVANADNGTIPTTGTETLGDMLADFWILRIWTDIMPTSNTTTTTTTATTITTTNTTTSLNPSEPPTASIQLLQCPTATLLTTPTGSNSSTPDGILGQMPMHAAATTAGIAALPLAVTLIRFSVGHRHAWIGIILYLILYGCALGLGVYGLMLGYHLDGDIASSATHFATDHGRMGLAVALVALVGIPLLSIVIWGTNKFIERSRARKKTGKNGDVALDDDGAYEWDANEGSRGDKWWKGEMSSVAGKKRNSSVQMAEVKMSFEVSRPQNRLGFGLGNGTGLHPHDLGNGGGSITGNRSSIAGSEAPSLYSPSAATTLRPNLPVRDHSFATSRTSSTVLFLRHAHHIIAHTALLFVSIFVAYTLYTASNASYRTYAYGFIAYVAILYLAWIVAAWYGYPRSRGSLLVRLLRRAGGRGEIHAKRARMPLDGVHVLPTRPLSTASMSDNISPFTRNSVTGPRRPIAVRGDGTIVPGPGVAEEGIGSEDDTEVDRQMEQEMAGRDVVVMTIPKRKLQVVNA</sequence>
<feature type="signal peptide" evidence="5">
    <location>
        <begin position="1"/>
        <end position="40"/>
    </location>
</feature>
<feature type="transmembrane region" description="Helical" evidence="4">
    <location>
        <begin position="786"/>
        <end position="807"/>
    </location>
</feature>
<keyword evidence="2" id="KW-0677">Repeat</keyword>
<evidence type="ECO:0000256" key="3">
    <source>
        <dbReference type="SAM" id="MobiDB-lite"/>
    </source>
</evidence>
<keyword evidence="7" id="KW-1185">Reference proteome</keyword>
<evidence type="ECO:0000256" key="4">
    <source>
        <dbReference type="SAM" id="Phobius"/>
    </source>
</evidence>
<reference evidence="6 7" key="1">
    <citation type="journal article" date="2018" name="New Phytol.">
        <title>Phylogenomics of Endogonaceae and evolution of mycorrhizas within Mucoromycota.</title>
        <authorList>
            <person name="Chang Y."/>
            <person name="Desiro A."/>
            <person name="Na H."/>
            <person name="Sandor L."/>
            <person name="Lipzen A."/>
            <person name="Clum A."/>
            <person name="Barry K."/>
            <person name="Grigoriev I.V."/>
            <person name="Martin F.M."/>
            <person name="Stajich J.E."/>
            <person name="Smith M.E."/>
            <person name="Bonito G."/>
            <person name="Spatafora J.W."/>
        </authorList>
    </citation>
    <scope>NUCLEOTIDE SEQUENCE [LARGE SCALE GENOMIC DNA]</scope>
    <source>
        <strain evidence="6 7">AD002</strain>
    </source>
</reference>
<evidence type="ECO:0000256" key="1">
    <source>
        <dbReference type="ARBA" id="ARBA00022441"/>
    </source>
</evidence>
<feature type="transmembrane region" description="Helical" evidence="4">
    <location>
        <begin position="543"/>
        <end position="564"/>
    </location>
</feature>
<accession>A0A433PRR5</accession>
<name>A0A433PRR5_9FUNG</name>
<gene>
    <name evidence="6" type="ORF">BC938DRAFT_475596</name>
</gene>
<protein>
    <recommendedName>
        <fullName evidence="8">Galactose oxidase</fullName>
    </recommendedName>
</protein>
<dbReference type="Gene3D" id="2.120.10.80">
    <property type="entry name" value="Kelch-type beta propeller"/>
    <property type="match status" value="2"/>
</dbReference>
<keyword evidence="4" id="KW-0812">Transmembrane</keyword>
<dbReference type="PANTHER" id="PTHR46093:SF18">
    <property type="entry name" value="FIBRONECTIN TYPE-III DOMAIN-CONTAINING PROTEIN"/>
    <property type="match status" value="1"/>
</dbReference>
<keyword evidence="1" id="KW-0880">Kelch repeat</keyword>